<reference evidence="1 2" key="1">
    <citation type="submission" date="2015-04" db="EMBL/GenBank/DDBJ databases">
        <title>The complete genome sequence of the hyperthermophilic, obligate iron-reducing archaeon Geoglobus ahangari strain 234T.</title>
        <authorList>
            <person name="Manzella M.P."/>
            <person name="Holmes D.E."/>
            <person name="Rocheleau J.M."/>
            <person name="Chung A."/>
            <person name="Reguera G."/>
            <person name="Kashefi K."/>
        </authorList>
    </citation>
    <scope>NUCLEOTIDE SEQUENCE [LARGE SCALE GENOMIC DNA]</scope>
    <source>
        <strain evidence="1 2">234</strain>
    </source>
</reference>
<dbReference type="SUPFAM" id="SSF89447">
    <property type="entry name" value="AbrB/MazE/MraZ-like"/>
    <property type="match status" value="1"/>
</dbReference>
<dbReference type="SUPFAM" id="SSF52540">
    <property type="entry name" value="P-loop containing nucleoside triphosphate hydrolases"/>
    <property type="match status" value="1"/>
</dbReference>
<gene>
    <name evidence="1" type="ORF">GAH_00245</name>
</gene>
<sequence length="342" mass="39769">MNKLMNAINSAIENDGFLFIGILGDKGLGKTVLGMNITYDILRDWRAVLRHMVFTITDFSNLSGRSDLIRHTDGRIKAVLWDDFALHTSSYGFTKKGEREQLIDFIEDFEVVREEVAVLIVTAATWEMIPPKLRDAAHIFIQMTKRGKGEVWAKQRGWLFLRKDYKKIGEIESQKIPDEIYNEYREMKRKAKRVKEKMTVIKQKERAKNLANELSPEEWEDVDLLTAYGILDMHGNLTEFGKLVKKYAEEAGVDHGGAHITYNRWYVRGMGKSHFQQVSKDSSKVDGKGRVSIPHSLRRKYGIEQRDIFLWLDFDGFVIGVPDQHFENFMDYFFKREEEAEA</sequence>
<dbReference type="HOGENOM" id="CLU_890270_0_0_2"/>
<name>A0A0F7II16_9EURY</name>
<dbReference type="STRING" id="113653.GAH_00245"/>
<organism evidence="1 2">
    <name type="scientific">Geoglobus ahangari</name>
    <dbReference type="NCBI Taxonomy" id="113653"/>
    <lineage>
        <taxon>Archaea</taxon>
        <taxon>Methanobacteriati</taxon>
        <taxon>Methanobacteriota</taxon>
        <taxon>Archaeoglobi</taxon>
        <taxon>Archaeoglobales</taxon>
        <taxon>Archaeoglobaceae</taxon>
        <taxon>Geoglobus</taxon>
    </lineage>
</organism>
<proteinExistence type="predicted"/>
<dbReference type="EMBL" id="CP011267">
    <property type="protein sequence ID" value="AKG92399.1"/>
    <property type="molecule type" value="Genomic_DNA"/>
</dbReference>
<dbReference type="AlphaFoldDB" id="A0A0F7II16"/>
<dbReference type="Proteomes" id="UP000034723">
    <property type="component" value="Chromosome"/>
</dbReference>
<dbReference type="InterPro" id="IPR027417">
    <property type="entry name" value="P-loop_NTPase"/>
</dbReference>
<keyword evidence="2" id="KW-1185">Reference proteome</keyword>
<dbReference type="InterPro" id="IPR038619">
    <property type="entry name" value="MraZ_sf"/>
</dbReference>
<evidence type="ECO:0000313" key="2">
    <source>
        <dbReference type="Proteomes" id="UP000034723"/>
    </source>
</evidence>
<accession>A0A0F7II16</accession>
<dbReference type="OrthoDB" id="50532at2157"/>
<dbReference type="InterPro" id="IPR035642">
    <property type="entry name" value="MraZ_N"/>
</dbReference>
<protein>
    <submittedName>
        <fullName evidence="1">Uncharacterized protein</fullName>
    </submittedName>
</protein>
<dbReference type="InterPro" id="IPR037914">
    <property type="entry name" value="SpoVT-AbrB_sf"/>
</dbReference>
<dbReference type="InParanoid" id="A0A0F7II16"/>
<dbReference type="GeneID" id="24802832"/>
<dbReference type="RefSeq" id="WP_048094327.1">
    <property type="nucleotide sequence ID" value="NZ_CP011267.1"/>
</dbReference>
<dbReference type="Gene3D" id="3.40.1550.20">
    <property type="entry name" value="Transcriptional regulator MraZ domain"/>
    <property type="match status" value="1"/>
</dbReference>
<dbReference type="KEGG" id="gah:GAH_00245"/>
<dbReference type="CDD" id="cd16320">
    <property type="entry name" value="MraZ_N"/>
    <property type="match status" value="1"/>
</dbReference>
<evidence type="ECO:0000313" key="1">
    <source>
        <dbReference type="EMBL" id="AKG92399.1"/>
    </source>
</evidence>